<dbReference type="Proteomes" id="UP001175228">
    <property type="component" value="Unassembled WGS sequence"/>
</dbReference>
<dbReference type="EMBL" id="JAUEPU010000035">
    <property type="protein sequence ID" value="KAK0489948.1"/>
    <property type="molecule type" value="Genomic_DNA"/>
</dbReference>
<comment type="caution">
    <text evidence="1">The sequence shown here is derived from an EMBL/GenBank/DDBJ whole genome shotgun (WGS) entry which is preliminary data.</text>
</comment>
<evidence type="ECO:0000313" key="2">
    <source>
        <dbReference type="Proteomes" id="UP001175228"/>
    </source>
</evidence>
<name>A0AA39PSX5_9AGAR</name>
<accession>A0AA39PSX5</accession>
<gene>
    <name evidence="1" type="ORF">EDD18DRAFT_1187755</name>
</gene>
<sequence>MPTYLTRDQRLIIDPSYYVRRAQDSLIKAFDIPSTCYLPTPRSYSPPDWRCLAENDQHWLKVRLRNSLQAGDVSSMPSWFPFLRLVPSSCPSSPASYQSYEFCQEFRTSSGGCAVTFSFSAAEEQLFTWCISLPSNRLQTENLPVTLAQVQVHSSVMNTPYWRFMEKDPSVILRALSTSLELGVLITIVPRQLRSPEILYVATSMDGKQEIVYSAAVDRVLSIYTSVSLLSILQEIRICKNDDFLSKMIYVSVA</sequence>
<reference evidence="1" key="1">
    <citation type="submission" date="2023-06" db="EMBL/GenBank/DDBJ databases">
        <authorList>
            <consortium name="Lawrence Berkeley National Laboratory"/>
            <person name="Ahrendt S."/>
            <person name="Sahu N."/>
            <person name="Indic B."/>
            <person name="Wong-Bajracharya J."/>
            <person name="Merenyi Z."/>
            <person name="Ke H.-M."/>
            <person name="Monk M."/>
            <person name="Kocsube S."/>
            <person name="Drula E."/>
            <person name="Lipzen A."/>
            <person name="Balint B."/>
            <person name="Henrissat B."/>
            <person name="Andreopoulos B."/>
            <person name="Martin F.M."/>
            <person name="Harder C.B."/>
            <person name="Rigling D."/>
            <person name="Ford K.L."/>
            <person name="Foster G.D."/>
            <person name="Pangilinan J."/>
            <person name="Papanicolaou A."/>
            <person name="Barry K."/>
            <person name="LaButti K."/>
            <person name="Viragh M."/>
            <person name="Koriabine M."/>
            <person name="Yan M."/>
            <person name="Riley R."/>
            <person name="Champramary S."/>
            <person name="Plett K.L."/>
            <person name="Tsai I.J."/>
            <person name="Slot J."/>
            <person name="Sipos G."/>
            <person name="Plett J."/>
            <person name="Nagy L.G."/>
            <person name="Grigoriev I.V."/>
        </authorList>
    </citation>
    <scope>NUCLEOTIDE SEQUENCE</scope>
    <source>
        <strain evidence="1">HWK02</strain>
    </source>
</reference>
<evidence type="ECO:0000313" key="1">
    <source>
        <dbReference type="EMBL" id="KAK0489948.1"/>
    </source>
</evidence>
<protein>
    <submittedName>
        <fullName evidence="1">Uncharacterized protein</fullName>
    </submittedName>
</protein>
<organism evidence="1 2">
    <name type="scientific">Armillaria luteobubalina</name>
    <dbReference type="NCBI Taxonomy" id="153913"/>
    <lineage>
        <taxon>Eukaryota</taxon>
        <taxon>Fungi</taxon>
        <taxon>Dikarya</taxon>
        <taxon>Basidiomycota</taxon>
        <taxon>Agaricomycotina</taxon>
        <taxon>Agaricomycetes</taxon>
        <taxon>Agaricomycetidae</taxon>
        <taxon>Agaricales</taxon>
        <taxon>Marasmiineae</taxon>
        <taxon>Physalacriaceae</taxon>
        <taxon>Armillaria</taxon>
    </lineage>
</organism>
<proteinExistence type="predicted"/>
<dbReference type="AlphaFoldDB" id="A0AA39PSX5"/>
<keyword evidence="2" id="KW-1185">Reference proteome</keyword>